<dbReference type="EMBL" id="UINC01120729">
    <property type="protein sequence ID" value="SVC95390.1"/>
    <property type="molecule type" value="Genomic_DNA"/>
</dbReference>
<name>A0A382RDG5_9ZZZZ</name>
<reference evidence="1" key="1">
    <citation type="submission" date="2018-05" db="EMBL/GenBank/DDBJ databases">
        <authorList>
            <person name="Lanie J.A."/>
            <person name="Ng W.-L."/>
            <person name="Kazmierczak K.M."/>
            <person name="Andrzejewski T.M."/>
            <person name="Davidsen T.M."/>
            <person name="Wayne K.J."/>
            <person name="Tettelin H."/>
            <person name="Glass J.I."/>
            <person name="Rusch D."/>
            <person name="Podicherti R."/>
            <person name="Tsui H.-C.T."/>
            <person name="Winkler M.E."/>
        </authorList>
    </citation>
    <scope>NUCLEOTIDE SEQUENCE</scope>
</reference>
<dbReference type="AlphaFoldDB" id="A0A382RDG5"/>
<proteinExistence type="predicted"/>
<protein>
    <recommendedName>
        <fullName evidence="2">Phasin domain-containing protein</fullName>
    </recommendedName>
</protein>
<sequence length="158" mass="18351">MKAQTEHKKNIQKSANLGMETFLNWQKQTIENTFSMLDQGIATQEDNLAKTRTIVKEWENNLNQVWGCQKEELKSIAMKFSEALWPESKKQVEQVEKFYQDNFGGTANKTLEMLENSIDRSIESNLSFEKIWVSQLRENYTCGTENLRKQMTALSSIS</sequence>
<evidence type="ECO:0000313" key="1">
    <source>
        <dbReference type="EMBL" id="SVC95390.1"/>
    </source>
</evidence>
<gene>
    <name evidence="1" type="ORF">METZ01_LOCUS348244</name>
</gene>
<organism evidence="1">
    <name type="scientific">marine metagenome</name>
    <dbReference type="NCBI Taxonomy" id="408172"/>
    <lineage>
        <taxon>unclassified sequences</taxon>
        <taxon>metagenomes</taxon>
        <taxon>ecological metagenomes</taxon>
    </lineage>
</organism>
<accession>A0A382RDG5</accession>
<evidence type="ECO:0008006" key="2">
    <source>
        <dbReference type="Google" id="ProtNLM"/>
    </source>
</evidence>